<keyword evidence="1" id="KW-0808">Transferase</keyword>
<dbReference type="GO" id="GO:0160105">
    <property type="term" value="F:tRNA (adenine(22)-N1)-methyltransferase activity"/>
    <property type="evidence" value="ECO:0007669"/>
    <property type="project" value="InterPro"/>
</dbReference>
<keyword evidence="1" id="KW-0489">Methyltransferase</keyword>
<dbReference type="PANTHER" id="PTHR38451">
    <property type="entry name" value="TRNA (ADENINE(22)-N(1))-METHYLTRANSFERASE"/>
    <property type="match status" value="1"/>
</dbReference>
<evidence type="ECO:0000313" key="2">
    <source>
        <dbReference type="Proteomes" id="UP000242246"/>
    </source>
</evidence>
<dbReference type="Pfam" id="PF04816">
    <property type="entry name" value="TrmK"/>
    <property type="match status" value="1"/>
</dbReference>
<dbReference type="InterPro" id="IPR029063">
    <property type="entry name" value="SAM-dependent_MTases_sf"/>
</dbReference>
<dbReference type="InterPro" id="IPR006901">
    <property type="entry name" value="TrmK"/>
</dbReference>
<dbReference type="STRING" id="1348632.GCA_001591745_00927"/>
<proteinExistence type="predicted"/>
<reference evidence="1 2" key="1">
    <citation type="submission" date="2014-12" db="EMBL/GenBank/DDBJ databases">
        <title>Draft genome sequences of 10 type strains of Lactococcus.</title>
        <authorList>
            <person name="Sun Z."/>
            <person name="Zhong Z."/>
            <person name="Liu W."/>
            <person name="Zhang W."/>
            <person name="Zhang H."/>
        </authorList>
    </citation>
    <scope>NUCLEOTIDE SEQUENCE [LARGE SCALE GENOMIC DNA]</scope>
    <source>
        <strain evidence="1 2">DSM 20686</strain>
    </source>
</reference>
<accession>A0A2A5RZM6</accession>
<comment type="caution">
    <text evidence="1">The sequence shown here is derived from an EMBL/GenBank/DDBJ whole genome shotgun (WGS) entry which is preliminary data.</text>
</comment>
<dbReference type="GO" id="GO:0032259">
    <property type="term" value="P:methylation"/>
    <property type="evidence" value="ECO:0007669"/>
    <property type="project" value="UniProtKB-KW"/>
</dbReference>
<sequence length="193" mass="21668">MGKIKHAIAGEVVQGPYNSAKHNVLSFGLENDITVRLANGLKAFDPKIDDVDTITICGMGGHLIADILDADLEKLTDISTLILQPNNGERTLRQWLQDHQFKISHEKIMSENDKIYEIIVAQPCHASYQLSQDELVFGPILMTEKSTIFNHKWQSELKANQAILAKIPESSPDKRQEFEARIAKIKEVLHASK</sequence>
<name>A0A2A5RZM6_9LACT</name>
<dbReference type="PANTHER" id="PTHR38451:SF1">
    <property type="entry name" value="TRNA (ADENINE(22)-N(1))-METHYLTRANSFERASE"/>
    <property type="match status" value="1"/>
</dbReference>
<dbReference type="Gene3D" id="3.40.50.150">
    <property type="entry name" value="Vaccinia Virus protein VP39"/>
    <property type="match status" value="1"/>
</dbReference>
<organism evidence="1 2">
    <name type="scientific">Pseudolactococcus plantarum</name>
    <dbReference type="NCBI Taxonomy" id="1365"/>
    <lineage>
        <taxon>Bacteria</taxon>
        <taxon>Bacillati</taxon>
        <taxon>Bacillota</taxon>
        <taxon>Bacilli</taxon>
        <taxon>Lactobacillales</taxon>
        <taxon>Streptococcaceae</taxon>
        <taxon>Pseudolactococcus</taxon>
    </lineage>
</organism>
<dbReference type="PIRSF" id="PIRSF018637">
    <property type="entry name" value="TrmK"/>
    <property type="match status" value="1"/>
</dbReference>
<dbReference type="Proteomes" id="UP000242246">
    <property type="component" value="Unassembled WGS sequence"/>
</dbReference>
<dbReference type="EMBL" id="JXJX01000007">
    <property type="protein sequence ID" value="PCS06691.1"/>
    <property type="molecule type" value="Genomic_DNA"/>
</dbReference>
<dbReference type="AlphaFoldDB" id="A0A2A5RZM6"/>
<keyword evidence="2" id="KW-1185">Reference proteome</keyword>
<evidence type="ECO:0000313" key="1">
    <source>
        <dbReference type="EMBL" id="PCS06691.1"/>
    </source>
</evidence>
<gene>
    <name evidence="1" type="ORF">RU87_GL001544</name>
</gene>
<protein>
    <submittedName>
        <fullName evidence="1">SAM-dependent methyltransferase</fullName>
    </submittedName>
</protein>
<dbReference type="Gene3D" id="1.10.287.1890">
    <property type="match status" value="1"/>
</dbReference>